<evidence type="ECO:0000256" key="13">
    <source>
        <dbReference type="RuleBase" id="RU004171"/>
    </source>
</evidence>
<evidence type="ECO:0000256" key="5">
    <source>
        <dbReference type="ARBA" id="ARBA00013376"/>
    </source>
</evidence>
<evidence type="ECO:0000256" key="8">
    <source>
        <dbReference type="ARBA" id="ARBA00023002"/>
    </source>
</evidence>
<feature type="binding site" evidence="11">
    <location>
        <position position="107"/>
    </location>
    <ligand>
        <name>NADPH</name>
        <dbReference type="ChEBI" id="CHEBI:57783"/>
    </ligand>
</feature>
<dbReference type="GO" id="GO:0009088">
    <property type="term" value="P:threonine biosynthetic process"/>
    <property type="evidence" value="ECO:0007669"/>
    <property type="project" value="UniProtKB-UniPathway"/>
</dbReference>
<feature type="non-terminal residue" evidence="16">
    <location>
        <position position="1"/>
    </location>
</feature>
<keyword evidence="17" id="KW-1185">Reference proteome</keyword>
<dbReference type="PIRSF" id="PIRSF036497">
    <property type="entry name" value="HDH_short"/>
    <property type="match status" value="1"/>
</dbReference>
<dbReference type="UniPathway" id="UPA00051">
    <property type="reaction ID" value="UER00465"/>
</dbReference>
<dbReference type="SUPFAM" id="SSF55347">
    <property type="entry name" value="Glyceraldehyde-3-phosphate dehydrogenase-like, C-terminal domain"/>
    <property type="match status" value="1"/>
</dbReference>
<evidence type="ECO:0000256" key="9">
    <source>
        <dbReference type="ARBA" id="ARBA00023167"/>
    </source>
</evidence>
<comment type="caution">
    <text evidence="16">The sequence shown here is derived from an EMBL/GenBank/DDBJ whole genome shotgun (WGS) entry which is preliminary data.</text>
</comment>
<dbReference type="Gene3D" id="3.30.360.10">
    <property type="entry name" value="Dihydrodipicolinate Reductase, domain 2"/>
    <property type="match status" value="1"/>
</dbReference>
<organism evidence="16 17">
    <name type="scientific">Tribonema minus</name>
    <dbReference type="NCBI Taxonomy" id="303371"/>
    <lineage>
        <taxon>Eukaryota</taxon>
        <taxon>Sar</taxon>
        <taxon>Stramenopiles</taxon>
        <taxon>Ochrophyta</taxon>
        <taxon>PX clade</taxon>
        <taxon>Xanthophyceae</taxon>
        <taxon>Tribonematales</taxon>
        <taxon>Tribonemataceae</taxon>
        <taxon>Tribonema</taxon>
    </lineage>
</organism>
<comment type="pathway">
    <text evidence="2 12">Amino-acid biosynthesis; L-methionine biosynthesis via de novo pathway; L-homoserine from L-aspartate: step 3/3.</text>
</comment>
<dbReference type="SUPFAM" id="SSF51735">
    <property type="entry name" value="NAD(P)-binding Rossmann-fold domains"/>
    <property type="match status" value="1"/>
</dbReference>
<dbReference type="PANTHER" id="PTHR43331">
    <property type="entry name" value="HOMOSERINE DEHYDROGENASE"/>
    <property type="match status" value="1"/>
</dbReference>
<protein>
    <recommendedName>
        <fullName evidence="5 12">Homoserine dehydrogenase</fullName>
        <ecNumber evidence="4 12">1.1.1.3</ecNumber>
    </recommendedName>
</protein>
<dbReference type="EMBL" id="JAFCMP010000501">
    <property type="protein sequence ID" value="KAG5179053.1"/>
    <property type="molecule type" value="Genomic_DNA"/>
</dbReference>
<comment type="pathway">
    <text evidence="1 12">Amino-acid biosynthesis; L-threonine biosynthesis; L-threonine from L-aspartate: step 3/5.</text>
</comment>
<feature type="domain" description="Aspartate/homoserine dehydrogenase NAD-binding" evidence="15">
    <location>
        <begin position="11"/>
        <end position="125"/>
    </location>
</feature>
<dbReference type="GO" id="GO:0004412">
    <property type="term" value="F:homoserine dehydrogenase activity"/>
    <property type="evidence" value="ECO:0007669"/>
    <property type="project" value="UniProtKB-EC"/>
</dbReference>
<keyword evidence="7 12" id="KW-0791">Threonine biosynthesis</keyword>
<name>A0A835YR06_9STRA</name>
<feature type="domain" description="Homoserine dehydrogenase catalytic" evidence="14">
    <location>
        <begin position="140"/>
        <end position="323"/>
    </location>
</feature>
<comment type="catalytic activity">
    <reaction evidence="12">
        <text>L-homoserine + NADP(+) = L-aspartate 4-semialdehyde + NADPH + H(+)</text>
        <dbReference type="Rhea" id="RHEA:15761"/>
        <dbReference type="ChEBI" id="CHEBI:15378"/>
        <dbReference type="ChEBI" id="CHEBI:57476"/>
        <dbReference type="ChEBI" id="CHEBI:57783"/>
        <dbReference type="ChEBI" id="CHEBI:58349"/>
        <dbReference type="ChEBI" id="CHEBI:537519"/>
        <dbReference type="EC" id="1.1.1.3"/>
    </reaction>
</comment>
<dbReference type="InterPro" id="IPR005106">
    <property type="entry name" value="Asp/hSer_DH_NAD-bd"/>
</dbReference>
<evidence type="ECO:0000313" key="16">
    <source>
        <dbReference type="EMBL" id="KAG5179053.1"/>
    </source>
</evidence>
<evidence type="ECO:0000256" key="4">
    <source>
        <dbReference type="ARBA" id="ARBA00013213"/>
    </source>
</evidence>
<evidence type="ECO:0000313" key="17">
    <source>
        <dbReference type="Proteomes" id="UP000664859"/>
    </source>
</evidence>
<evidence type="ECO:0000256" key="3">
    <source>
        <dbReference type="ARBA" id="ARBA00006753"/>
    </source>
</evidence>
<evidence type="ECO:0000256" key="2">
    <source>
        <dbReference type="ARBA" id="ARBA00005062"/>
    </source>
</evidence>
<dbReference type="Pfam" id="PF00742">
    <property type="entry name" value="Homoserine_dh"/>
    <property type="match status" value="1"/>
</dbReference>
<feature type="binding site" evidence="11">
    <location>
        <begin position="11"/>
        <end position="16"/>
    </location>
    <ligand>
        <name>NADP(+)</name>
        <dbReference type="ChEBI" id="CHEBI:58349"/>
    </ligand>
</feature>
<dbReference type="GO" id="GO:0009086">
    <property type="term" value="P:methionine biosynthetic process"/>
    <property type="evidence" value="ECO:0007669"/>
    <property type="project" value="UniProtKB-KW"/>
</dbReference>
<dbReference type="InterPro" id="IPR036291">
    <property type="entry name" value="NAD(P)-bd_dom_sf"/>
</dbReference>
<keyword evidence="11 12" id="KW-0521">NADP</keyword>
<evidence type="ECO:0000256" key="7">
    <source>
        <dbReference type="ARBA" id="ARBA00022697"/>
    </source>
</evidence>
<keyword evidence="6 12" id="KW-0028">Amino-acid biosynthesis</keyword>
<gene>
    <name evidence="16" type="ORF">JKP88DRAFT_151229</name>
</gene>
<keyword evidence="8 12" id="KW-0560">Oxidoreductase</keyword>
<evidence type="ECO:0000259" key="15">
    <source>
        <dbReference type="Pfam" id="PF03447"/>
    </source>
</evidence>
<dbReference type="PROSITE" id="PS01042">
    <property type="entry name" value="HOMOSER_DHGENASE"/>
    <property type="match status" value="1"/>
</dbReference>
<dbReference type="GO" id="GO:0050661">
    <property type="term" value="F:NADP binding"/>
    <property type="evidence" value="ECO:0007669"/>
    <property type="project" value="InterPro"/>
</dbReference>
<dbReference type="Pfam" id="PF03447">
    <property type="entry name" value="NAD_binding_3"/>
    <property type="match status" value="1"/>
</dbReference>
<accession>A0A835YR06</accession>
<dbReference type="Gene3D" id="3.40.50.720">
    <property type="entry name" value="NAD(P)-binding Rossmann-like Domain"/>
    <property type="match status" value="1"/>
</dbReference>
<proteinExistence type="inferred from homology"/>
<dbReference type="InterPro" id="IPR019811">
    <property type="entry name" value="HDH_CS"/>
</dbReference>
<dbReference type="FunFam" id="3.30.360.10:FF:000005">
    <property type="entry name" value="Homoserine dehydrogenase"/>
    <property type="match status" value="1"/>
</dbReference>
<sequence length="386" mass="39344">MAQALRIGMFGGGVVGGGVYEILTSRKQAAFAAMGIDATVVKICVRDLAKPRTFQVEPHTQLVTDYDAILKDDSINCIIELMGGVTHAKDVVFEALKRGKHVITANKALLAAYLPEIEALLAAAPQARLGYEAAVCGGIPIIAALQQDYVGDSITKVVGIMNGTTNFMLTKMEQEGADYAAVLKEAQDLGFAEADPTADVEGHDVQAKIALLAKANLAFGQTVPLSSVPCAGISALTAADFAFAKSINCTIKLLGTAATASSDPADPLTVYVSPALAPLDSPFAAARGPGNVVVVSSENLTESQYAGPGAGRYPTANSVVSDVARLAHGTCAAAPFPQPPRAPRALAADFAARFYVRTRGGGGAALAAAAKAAGVTIAQTCGGGGG</sequence>
<evidence type="ECO:0000259" key="14">
    <source>
        <dbReference type="Pfam" id="PF00742"/>
    </source>
</evidence>
<evidence type="ECO:0000256" key="1">
    <source>
        <dbReference type="ARBA" id="ARBA00005056"/>
    </source>
</evidence>
<dbReference type="Gene3D" id="3.30.70.260">
    <property type="match status" value="1"/>
</dbReference>
<comment type="similarity">
    <text evidence="3 13">Belongs to the homoserine dehydrogenase family.</text>
</comment>
<dbReference type="AlphaFoldDB" id="A0A835YR06"/>
<keyword evidence="9 12" id="KW-0486">Methionine biosynthesis</keyword>
<dbReference type="UniPathway" id="UPA00050">
    <property type="reaction ID" value="UER00063"/>
</dbReference>
<feature type="active site" description="Proton donor" evidence="10">
    <location>
        <position position="208"/>
    </location>
</feature>
<evidence type="ECO:0000256" key="12">
    <source>
        <dbReference type="RuleBase" id="RU000579"/>
    </source>
</evidence>
<dbReference type="InterPro" id="IPR022697">
    <property type="entry name" value="HDH_short"/>
</dbReference>
<evidence type="ECO:0000256" key="6">
    <source>
        <dbReference type="ARBA" id="ARBA00022605"/>
    </source>
</evidence>
<evidence type="ECO:0000256" key="11">
    <source>
        <dbReference type="PIRSR" id="PIRSR036497-2"/>
    </source>
</evidence>
<dbReference type="OrthoDB" id="67851at2759"/>
<evidence type="ECO:0000256" key="10">
    <source>
        <dbReference type="PIRSR" id="PIRSR036497-1"/>
    </source>
</evidence>
<reference evidence="16" key="1">
    <citation type="submission" date="2021-02" db="EMBL/GenBank/DDBJ databases">
        <title>First Annotated Genome of the Yellow-green Alga Tribonema minus.</title>
        <authorList>
            <person name="Mahan K.M."/>
        </authorList>
    </citation>
    <scope>NUCLEOTIDE SEQUENCE</scope>
    <source>
        <strain evidence="16">UTEX B ZZ1240</strain>
    </source>
</reference>
<dbReference type="EC" id="1.1.1.3" evidence="4 12"/>
<dbReference type="PANTHER" id="PTHR43331:SF1">
    <property type="entry name" value="HOMOSERINE DEHYDROGENASE"/>
    <property type="match status" value="1"/>
</dbReference>
<dbReference type="Proteomes" id="UP000664859">
    <property type="component" value="Unassembled WGS sequence"/>
</dbReference>
<feature type="binding site" evidence="11">
    <location>
        <position position="193"/>
    </location>
    <ligand>
        <name>L-homoserine</name>
        <dbReference type="ChEBI" id="CHEBI:57476"/>
    </ligand>
</feature>
<dbReference type="InterPro" id="IPR001342">
    <property type="entry name" value="HDH_cat"/>
</dbReference>
<dbReference type="NCBIfam" id="NF004976">
    <property type="entry name" value="PRK06349.1"/>
    <property type="match status" value="1"/>
</dbReference>